<organism evidence="10 11">
    <name type="scientific">Lysobacter arvi</name>
    <dbReference type="NCBI Taxonomy" id="3038776"/>
    <lineage>
        <taxon>Bacteria</taxon>
        <taxon>Pseudomonadati</taxon>
        <taxon>Pseudomonadota</taxon>
        <taxon>Gammaproteobacteria</taxon>
        <taxon>Lysobacterales</taxon>
        <taxon>Lysobacteraceae</taxon>
        <taxon>Lysobacter</taxon>
    </lineage>
</organism>
<dbReference type="RefSeq" id="WP_309261137.1">
    <property type="nucleotide sequence ID" value="NZ_JARUHG010000001.1"/>
</dbReference>
<evidence type="ECO:0000256" key="5">
    <source>
        <dbReference type="ARBA" id="ARBA00022967"/>
    </source>
</evidence>
<dbReference type="Gene3D" id="2.70.150.10">
    <property type="entry name" value="Calcium-transporting ATPase, cytoplasmic transduction domain A"/>
    <property type="match status" value="1"/>
</dbReference>
<dbReference type="Gene3D" id="1.20.1110.10">
    <property type="entry name" value="Calcium-transporting ATPase, transmembrane domain"/>
    <property type="match status" value="1"/>
</dbReference>
<dbReference type="PRINTS" id="PR00120">
    <property type="entry name" value="HATPASE"/>
</dbReference>
<keyword evidence="6 8" id="KW-1133">Transmembrane helix</keyword>
<evidence type="ECO:0000259" key="9">
    <source>
        <dbReference type="SMART" id="SM00831"/>
    </source>
</evidence>
<evidence type="ECO:0000256" key="7">
    <source>
        <dbReference type="ARBA" id="ARBA00023136"/>
    </source>
</evidence>
<feature type="transmembrane region" description="Helical" evidence="8">
    <location>
        <begin position="262"/>
        <end position="278"/>
    </location>
</feature>
<feature type="transmembrane region" description="Helical" evidence="8">
    <location>
        <begin position="792"/>
        <end position="810"/>
    </location>
</feature>
<dbReference type="Proteomes" id="UP001233535">
    <property type="component" value="Unassembled WGS sequence"/>
</dbReference>
<protein>
    <submittedName>
        <fullName evidence="10">Cation-translocating P-type ATPase</fullName>
    </submittedName>
</protein>
<keyword evidence="2 8" id="KW-0812">Transmembrane</keyword>
<accession>A0ABU1CC35</accession>
<dbReference type="InterPro" id="IPR023214">
    <property type="entry name" value="HAD_sf"/>
</dbReference>
<comment type="subcellular location">
    <subcellularLocation>
        <location evidence="1">Membrane</location>
        <topology evidence="1">Multi-pass membrane protein</topology>
    </subcellularLocation>
</comment>
<dbReference type="SUPFAM" id="SSF56784">
    <property type="entry name" value="HAD-like"/>
    <property type="match status" value="1"/>
</dbReference>
<dbReference type="InterPro" id="IPR006068">
    <property type="entry name" value="ATPase_P-typ_cation-transptr_C"/>
</dbReference>
<dbReference type="PROSITE" id="PS00154">
    <property type="entry name" value="ATPASE_E1_E2"/>
    <property type="match status" value="1"/>
</dbReference>
<feature type="transmembrane region" description="Helical" evidence="8">
    <location>
        <begin position="68"/>
        <end position="84"/>
    </location>
</feature>
<dbReference type="InterPro" id="IPR004014">
    <property type="entry name" value="ATPase_P-typ_cation-transptr_N"/>
</dbReference>
<evidence type="ECO:0000256" key="1">
    <source>
        <dbReference type="ARBA" id="ARBA00004141"/>
    </source>
</evidence>
<dbReference type="InterPro" id="IPR018303">
    <property type="entry name" value="ATPase_P-typ_P_site"/>
</dbReference>
<dbReference type="EMBL" id="JARUHG010000001">
    <property type="protein sequence ID" value="MDR0181974.1"/>
    <property type="molecule type" value="Genomic_DNA"/>
</dbReference>
<feature type="transmembrane region" description="Helical" evidence="8">
    <location>
        <begin position="217"/>
        <end position="238"/>
    </location>
</feature>
<reference evidence="10 11" key="1">
    <citation type="submission" date="2023-04" db="EMBL/GenBank/DDBJ databases">
        <title>Lysobacter sp. strain UC isolated from soil sample.</title>
        <authorList>
            <person name="Choksket S."/>
            <person name="Harshvardhan F."/>
            <person name="Rana R."/>
            <person name="Patil P.B."/>
            <person name="Korpole S."/>
        </authorList>
    </citation>
    <scope>NUCLEOTIDE SEQUENCE [LARGE SCALE GENOMIC DNA]</scope>
    <source>
        <strain evidence="10 11">UC</strain>
    </source>
</reference>
<dbReference type="SFLD" id="SFLDF00027">
    <property type="entry name" value="p-type_atpase"/>
    <property type="match status" value="1"/>
</dbReference>
<proteinExistence type="predicted"/>
<keyword evidence="4" id="KW-0067">ATP-binding</keyword>
<dbReference type="Gene3D" id="3.40.1110.10">
    <property type="entry name" value="Calcium-transporting ATPase, cytoplasmic domain N"/>
    <property type="match status" value="1"/>
</dbReference>
<comment type="caution">
    <text evidence="10">The sequence shown here is derived from an EMBL/GenBank/DDBJ whole genome shotgun (WGS) entry which is preliminary data.</text>
</comment>
<evidence type="ECO:0000256" key="8">
    <source>
        <dbReference type="SAM" id="Phobius"/>
    </source>
</evidence>
<dbReference type="InterPro" id="IPR044492">
    <property type="entry name" value="P_typ_ATPase_HD_dom"/>
</dbReference>
<feature type="transmembrane region" description="Helical" evidence="8">
    <location>
        <begin position="725"/>
        <end position="745"/>
    </location>
</feature>
<sequence length="826" mass="87197">MNAPVSTNVGLSSAQAAARLRRDGPNALPAPHRRSLLRIALRVVAEPMVLLLVLASTVYFALGDAGEAAMLAGSVVVVIGMTLYQEQRAEHALEALRQLGSPRAHVVRDGVPRVIAARDVVVGDAILLDEGDRVPADASLIDGVALQADESLLTGESAPVDKEPGGATMHAHTLVVRGHGRAVVTAIGADTAVGRIGASLRELRPEPTQLQRQMRGVVLLFALLGLASCLFMTIVYGMTRGDWPGAVLAGITLAIANIPEEFPVVLTVFLAAGAWRLAQQHALVRRSAAIETLGAVTVLCTDKTGTLTRNRMAVATLVPGTSASAGGAKDALLRLAALACPAVSHDPMDLALKEATAQMDDAVLPHVHEYPLSRALHVTGHVWTLGSDERLLACKGAPEAVATLCRLSGAERQSAHASAAALAASGLRVLAVASARLRSGAPDALPASLEAANLQWEGLVAFADPLRDGVPEAVADARAAGVRVIMLTGDHAETARSIACEAGLDASRTRAGSDLDEASADELAQIAQHTQVFARVRPEQKLRLVQSLKQRGEIVGMTGDGVNDAPALMAAHVGIAMGERGTDVAREAASIVLLDDDFVTIVRTIGQGRTIYDNIRRAMRYILAVHVPITGLALLPLFVGSPLLLLPLHVVFLELIIDPACAFVFEREPPEPDVMQRPPRGLHARLLSLREMLHSLSTGLAMLGVVAAVYLLTERQDLAEGQVRALTFSALVAGNLSLIVLYRTGNTLVETLRSRNPAFWAVAASSLVLLMLVTFLPALAPYFQFAPPPWPLWLIALALPTVIAAWLHLLQPGHAPPAPTRSFELG</sequence>
<feature type="transmembrane region" description="Helical" evidence="8">
    <location>
        <begin position="39"/>
        <end position="62"/>
    </location>
</feature>
<dbReference type="SUPFAM" id="SSF81665">
    <property type="entry name" value="Calcium ATPase, transmembrane domain M"/>
    <property type="match status" value="1"/>
</dbReference>
<dbReference type="Pfam" id="PF00122">
    <property type="entry name" value="E1-E2_ATPase"/>
    <property type="match status" value="1"/>
</dbReference>
<dbReference type="PRINTS" id="PR00119">
    <property type="entry name" value="CATATPASE"/>
</dbReference>
<dbReference type="Pfam" id="PF00690">
    <property type="entry name" value="Cation_ATPase_N"/>
    <property type="match status" value="1"/>
</dbReference>
<evidence type="ECO:0000256" key="4">
    <source>
        <dbReference type="ARBA" id="ARBA00022840"/>
    </source>
</evidence>
<dbReference type="SFLD" id="SFLDG00002">
    <property type="entry name" value="C1.7:_P-type_atpase_like"/>
    <property type="match status" value="1"/>
</dbReference>
<feature type="transmembrane region" description="Helical" evidence="8">
    <location>
        <begin position="618"/>
        <end position="638"/>
    </location>
</feature>
<feature type="transmembrane region" description="Helical" evidence="8">
    <location>
        <begin position="757"/>
        <end position="780"/>
    </location>
</feature>
<dbReference type="SFLD" id="SFLDS00003">
    <property type="entry name" value="Haloacid_Dehalogenase"/>
    <property type="match status" value="1"/>
</dbReference>
<dbReference type="Gene3D" id="3.40.50.1000">
    <property type="entry name" value="HAD superfamily/HAD-like"/>
    <property type="match status" value="1"/>
</dbReference>
<dbReference type="SUPFAM" id="SSF81653">
    <property type="entry name" value="Calcium ATPase, transduction domain A"/>
    <property type="match status" value="1"/>
</dbReference>
<evidence type="ECO:0000256" key="3">
    <source>
        <dbReference type="ARBA" id="ARBA00022741"/>
    </source>
</evidence>
<dbReference type="InterPro" id="IPR008250">
    <property type="entry name" value="ATPase_P-typ_transduc_dom_A_sf"/>
</dbReference>
<evidence type="ECO:0000313" key="11">
    <source>
        <dbReference type="Proteomes" id="UP001233535"/>
    </source>
</evidence>
<gene>
    <name evidence="10" type="ORF">P8609_03185</name>
</gene>
<keyword evidence="11" id="KW-1185">Reference proteome</keyword>
<dbReference type="Pfam" id="PF00702">
    <property type="entry name" value="Hydrolase"/>
    <property type="match status" value="1"/>
</dbReference>
<dbReference type="InterPro" id="IPR036412">
    <property type="entry name" value="HAD-like_sf"/>
</dbReference>
<dbReference type="InterPro" id="IPR023298">
    <property type="entry name" value="ATPase_P-typ_TM_dom_sf"/>
</dbReference>
<keyword evidence="5" id="KW-1278">Translocase</keyword>
<dbReference type="InterPro" id="IPR001757">
    <property type="entry name" value="P_typ_ATPase"/>
</dbReference>
<dbReference type="InterPro" id="IPR023299">
    <property type="entry name" value="ATPase_P-typ_cyto_dom_N"/>
</dbReference>
<feature type="domain" description="Cation-transporting P-type ATPase N-terminal" evidence="9">
    <location>
        <begin position="3"/>
        <end position="64"/>
    </location>
</feature>
<dbReference type="InterPro" id="IPR059000">
    <property type="entry name" value="ATPase_P-type_domA"/>
</dbReference>
<feature type="transmembrane region" description="Helical" evidence="8">
    <location>
        <begin position="693"/>
        <end position="713"/>
    </location>
</feature>
<dbReference type="SMART" id="SM00831">
    <property type="entry name" value="Cation_ATPase_N"/>
    <property type="match status" value="1"/>
</dbReference>
<dbReference type="Pfam" id="PF00689">
    <property type="entry name" value="Cation_ATPase_C"/>
    <property type="match status" value="1"/>
</dbReference>
<dbReference type="NCBIfam" id="TIGR01494">
    <property type="entry name" value="ATPase_P-type"/>
    <property type="match status" value="2"/>
</dbReference>
<dbReference type="PANTHER" id="PTHR42861">
    <property type="entry name" value="CALCIUM-TRANSPORTING ATPASE"/>
    <property type="match status" value="1"/>
</dbReference>
<keyword evidence="3" id="KW-0547">Nucleotide-binding</keyword>
<name>A0ABU1CC35_9GAMM</name>
<evidence type="ECO:0000313" key="10">
    <source>
        <dbReference type="EMBL" id="MDR0181974.1"/>
    </source>
</evidence>
<evidence type="ECO:0000256" key="6">
    <source>
        <dbReference type="ARBA" id="ARBA00022989"/>
    </source>
</evidence>
<keyword evidence="7 8" id="KW-0472">Membrane</keyword>
<evidence type="ECO:0000256" key="2">
    <source>
        <dbReference type="ARBA" id="ARBA00022692"/>
    </source>
</evidence>